<evidence type="ECO:0000313" key="2">
    <source>
        <dbReference type="Proteomes" id="UP000685013"/>
    </source>
</evidence>
<protein>
    <submittedName>
        <fullName evidence="1">Uncharacterized protein</fullName>
    </submittedName>
</protein>
<comment type="caution">
    <text evidence="1">The sequence shown here is derived from an EMBL/GenBank/DDBJ whole genome shotgun (WGS) entry which is preliminary data.</text>
</comment>
<dbReference type="AlphaFoldDB" id="A0AAV6N9D2"/>
<dbReference type="Proteomes" id="UP000685013">
    <property type="component" value="Chromosome 8"/>
</dbReference>
<evidence type="ECO:0000313" key="1">
    <source>
        <dbReference type="EMBL" id="KAG6593955.1"/>
    </source>
</evidence>
<accession>A0AAV6N9D2</accession>
<organism evidence="1 2">
    <name type="scientific">Cucurbita argyrosperma subsp. sororia</name>
    <dbReference type="NCBI Taxonomy" id="37648"/>
    <lineage>
        <taxon>Eukaryota</taxon>
        <taxon>Viridiplantae</taxon>
        <taxon>Streptophyta</taxon>
        <taxon>Embryophyta</taxon>
        <taxon>Tracheophyta</taxon>
        <taxon>Spermatophyta</taxon>
        <taxon>Magnoliopsida</taxon>
        <taxon>eudicotyledons</taxon>
        <taxon>Gunneridae</taxon>
        <taxon>Pentapetalae</taxon>
        <taxon>rosids</taxon>
        <taxon>fabids</taxon>
        <taxon>Cucurbitales</taxon>
        <taxon>Cucurbitaceae</taxon>
        <taxon>Cucurbiteae</taxon>
        <taxon>Cucurbita</taxon>
    </lineage>
</organism>
<reference evidence="1 2" key="1">
    <citation type="journal article" date="2021" name="Hortic Res">
        <title>The domestication of Cucurbita argyrosperma as revealed by the genome of its wild relative.</title>
        <authorList>
            <person name="Barrera-Redondo J."/>
            <person name="Sanchez-de la Vega G."/>
            <person name="Aguirre-Liguori J.A."/>
            <person name="Castellanos-Morales G."/>
            <person name="Gutierrez-Guerrero Y.T."/>
            <person name="Aguirre-Dugua X."/>
            <person name="Aguirre-Planter E."/>
            <person name="Tenaillon M.I."/>
            <person name="Lira-Saade R."/>
            <person name="Eguiarte L.E."/>
        </authorList>
    </citation>
    <scope>NUCLEOTIDE SEQUENCE [LARGE SCALE GENOMIC DNA]</scope>
    <source>
        <strain evidence="1">JBR-2021</strain>
    </source>
</reference>
<gene>
    <name evidence="1" type="ORF">SDJN03_13431</name>
</gene>
<feature type="non-terminal residue" evidence="1">
    <location>
        <position position="1"/>
    </location>
</feature>
<proteinExistence type="predicted"/>
<sequence length="116" mass="13121">MDAISYSYIILDERTKISSAAEDFKHDLQFGCVSLVHRFPHVAFIVFSMISIRPANHSGEDCLRIHFSTDLLSGCGMISPTTNGLESLLDRGRRFSSLTWKKDTWKLRLCSLHATT</sequence>
<name>A0AAV6N9D2_9ROSI</name>
<keyword evidence="2" id="KW-1185">Reference proteome</keyword>
<dbReference type="EMBL" id="JAGKQH010000008">
    <property type="protein sequence ID" value="KAG6593955.1"/>
    <property type="molecule type" value="Genomic_DNA"/>
</dbReference>